<gene>
    <name evidence="17" type="ORF">THAR02_11300</name>
</gene>
<dbReference type="Proteomes" id="UP000034112">
    <property type="component" value="Unassembled WGS sequence"/>
</dbReference>
<comment type="similarity">
    <text evidence="3">Belongs to the methyltransferase superfamily. LCMT family.</text>
</comment>
<reference evidence="18" key="1">
    <citation type="journal article" date="2015" name="Genome Announc.">
        <title>Draft whole-genome sequence of the biocontrol agent Trichoderma harzianum T6776.</title>
        <authorList>
            <person name="Baroncelli R."/>
            <person name="Piaggeschi G."/>
            <person name="Fiorini L."/>
            <person name="Bertolini E."/>
            <person name="Zapparata A."/>
            <person name="Pe M.E."/>
            <person name="Sarrocco S."/>
            <person name="Vannacci G."/>
        </authorList>
    </citation>
    <scope>NUCLEOTIDE SEQUENCE [LARGE SCALE GENOMIC DNA]</scope>
    <source>
        <strain evidence="18">T6776</strain>
    </source>
</reference>
<dbReference type="PANTHER" id="PTHR46529:SF1">
    <property type="entry name" value="TRNA WYBUTOSINE-SYNTHESIZING PROTEIN 4"/>
    <property type="match status" value="1"/>
</dbReference>
<dbReference type="UniPathway" id="UPA00375"/>
<dbReference type="Gene3D" id="3.40.50.150">
    <property type="entry name" value="Vaccinia Virus protein VP39"/>
    <property type="match status" value="1"/>
</dbReference>
<dbReference type="EC" id="2.1.1.290" evidence="5"/>
<evidence type="ECO:0000256" key="9">
    <source>
        <dbReference type="ARBA" id="ARBA00022691"/>
    </source>
</evidence>
<proteinExistence type="inferred from homology"/>
<dbReference type="InterPro" id="IPR041667">
    <property type="entry name" value="Cupin_8"/>
</dbReference>
<dbReference type="GO" id="GO:0031591">
    <property type="term" value="P:wybutosine biosynthetic process"/>
    <property type="evidence" value="ECO:0007669"/>
    <property type="project" value="TreeGrafter"/>
</dbReference>
<evidence type="ECO:0000256" key="1">
    <source>
        <dbReference type="ARBA" id="ARBA00001806"/>
    </source>
</evidence>
<dbReference type="GO" id="GO:0008175">
    <property type="term" value="F:tRNA methyltransferase activity"/>
    <property type="evidence" value="ECO:0007669"/>
    <property type="project" value="TreeGrafter"/>
</dbReference>
<keyword evidence="10" id="KW-0819">tRNA processing</keyword>
<dbReference type="Gene3D" id="2.60.120.650">
    <property type="entry name" value="Cupin"/>
    <property type="match status" value="1"/>
</dbReference>
<evidence type="ECO:0000256" key="14">
    <source>
        <dbReference type="ARBA" id="ARBA00030847"/>
    </source>
</evidence>
<dbReference type="OrthoDB" id="47172at2759"/>
<evidence type="ECO:0000256" key="4">
    <source>
        <dbReference type="ARBA" id="ARBA00012155"/>
    </source>
</evidence>
<dbReference type="EC" id="2.3.1.231" evidence="4"/>
<dbReference type="InterPro" id="IPR029063">
    <property type="entry name" value="SAM-dependent_MTases_sf"/>
</dbReference>
<dbReference type="InterPro" id="IPR015915">
    <property type="entry name" value="Kelch-typ_b-propeller"/>
</dbReference>
<dbReference type="GO" id="GO:0030488">
    <property type="term" value="P:tRNA methylation"/>
    <property type="evidence" value="ECO:0007669"/>
    <property type="project" value="TreeGrafter"/>
</dbReference>
<dbReference type="InterPro" id="IPR007213">
    <property type="entry name" value="Ppm1/Ppm2/Tcmp"/>
</dbReference>
<dbReference type="OMA" id="FCILEQF"/>
<dbReference type="AlphaFoldDB" id="A0A0F9X712"/>
<dbReference type="InterPro" id="IPR003347">
    <property type="entry name" value="JmjC_dom"/>
</dbReference>
<evidence type="ECO:0000256" key="6">
    <source>
        <dbReference type="ARBA" id="ARBA00018045"/>
    </source>
</evidence>
<dbReference type="Pfam" id="PF13418">
    <property type="entry name" value="Beta-prop_TYW4"/>
    <property type="match status" value="1"/>
</dbReference>
<name>A0A0F9X712_TRIHA</name>
<evidence type="ECO:0000256" key="5">
    <source>
        <dbReference type="ARBA" id="ARBA00012779"/>
    </source>
</evidence>
<evidence type="ECO:0000256" key="15">
    <source>
        <dbReference type="ARBA" id="ARBA00049250"/>
    </source>
</evidence>
<keyword evidence="8 17" id="KW-0808">Transferase</keyword>
<comment type="catalytic activity">
    <reaction evidence="1">
        <text>7-[(3S)-3-amino-3-carboxypropyl]wyosine(37) in tRNA(Phe) + S-adenosyl-L-methionine = 7-[(3S)-(3-amino-3-methoxycarbonyl)propyl]wyosine(37) in tRNA(Phe) + S-adenosyl-L-homocysteine</text>
        <dbReference type="Rhea" id="RHEA:36903"/>
        <dbReference type="Rhea" id="RHEA-COMP:10379"/>
        <dbReference type="Rhea" id="RHEA-COMP:11844"/>
        <dbReference type="ChEBI" id="CHEBI:57856"/>
        <dbReference type="ChEBI" id="CHEBI:59789"/>
        <dbReference type="ChEBI" id="CHEBI:73543"/>
        <dbReference type="ChEBI" id="CHEBI:74275"/>
        <dbReference type="EC" id="2.1.1.290"/>
    </reaction>
</comment>
<feature type="domain" description="JmjC" evidence="16">
    <location>
        <begin position="1067"/>
        <end position="1223"/>
    </location>
</feature>
<evidence type="ECO:0000256" key="13">
    <source>
        <dbReference type="ARBA" id="ARBA00030231"/>
    </source>
</evidence>
<sequence length="1269" mass="141454">MSLKGIGTDLFSPLALYFRGHDFPTEKKGEKTMIGQHGWLESTEQALYDSNKQSPQKKTRILDGIRKIAKDVSELHQTRRTQPVARDSVGTHATVSLDPREQSLLYCELEFNLTTALNIYVSEELDKGHLSPDNLKKVSDEWHQKGHHKVIGFRYDLETQLELVSLHINDFSFHGRRQGNTTEIALLLNEMKMNARNMRVRTFCQPDSTIAKHLVDSQSLFNLINASTIMMAKQEGSPGSQTLDDLVMGTNTSSITSKRSVERLYHSKETPFFRYFVPKFQRRAPLINRGYWLRLRAIDTIVHRFLTKETAGKKVIINLGCGSDVLPWQCHARYENLGSDVLFIDVDYPDLMRKKRAIVLQTPELRNLLGNDFTLGDEDKDDLLLRSNKYCQLGCDLRQLDRLRMTLESIINLPECAILFVAEVSITYMDTQSADSLIQWGSTVGRENNFCLLEQILPYGKRHPFAQQMLGHFVKLGTPLRSVEQYPTVESQASRFQDRGWPRVEISDLWQAWSSEEFVSDSERIALDDIEPFDEWEEFILFARHYSILHASTDCSQDSLPKTSTLVAGESAKTFAGLSVEIVGESTKKTTRRRFGNSMILSNGLGQRYALNLLGMSLNSRESTYDIFSLDGQHGTPPQLPPSGPPARMCFTLTDLGEYGVMLVGGRTSPSCALSDCWLFERGTDPRWRTMPPLPVPLFRHSALRLGGSSLLLIFGGKKSSSQLSDEFFLFNPQRACWQRCSVLGPAPDSCFGSIVCNSISTASTPGVFSGMLAGGISKKGRIATKQYKWELNVYNTEPSISFSPITSNSCNSRLISSFGAQTVHLGSSVIICGGMGADPWLHGQTITAITTSAEGFDVESFSTPQNDEPMPFMIGSSIVQDGSSLLVLGGGATCFSMGTFWETSIYKIWLPDHILKTTDPTSRLYSLSNSTVDLIGCRKFSSTSAIASPGGVNHSDNQGQGASLTPVPRVQLESAEQFQKILDQGKPVIFKSCSIGECQHKWTPDFLVSQIGANEKFVIHESHEDTGVLDFNSKNFSYVTDSFGNIMSKLQSGARVYLRALSRDKPSELPAKLEEDFPKLAGDFALPREMVYIKDHLFSSVLRLSGRANMWLHYDVMANVYAQVAGVRRMILFPPSDVKHLSFAPGASSSSVNVFQALETSASSLRATHPQEAVIHPGDILLLPALWLHTAAPITDMSTAVNVFFRDPGQKDHYSPGRDVYGNKDLEAYEKGRQAIARIAKSLQSLPPAAREFYLCRLEDELRLATEN</sequence>
<evidence type="ECO:0000313" key="17">
    <source>
        <dbReference type="EMBL" id="KKO96597.1"/>
    </source>
</evidence>
<evidence type="ECO:0000256" key="10">
    <source>
        <dbReference type="ARBA" id="ARBA00022694"/>
    </source>
</evidence>
<dbReference type="PANTHER" id="PTHR46529">
    <property type="entry name" value="TRNA WYBUTOSINE-SYNTHESIZING PROTEIN 4"/>
    <property type="match status" value="1"/>
</dbReference>
<evidence type="ECO:0000256" key="8">
    <source>
        <dbReference type="ARBA" id="ARBA00022679"/>
    </source>
</evidence>
<comment type="pathway">
    <text evidence="2">tRNA modification; wybutosine-tRNA(Phe) biosynthesis.</text>
</comment>
<evidence type="ECO:0000256" key="2">
    <source>
        <dbReference type="ARBA" id="ARBA00004797"/>
    </source>
</evidence>
<evidence type="ECO:0000256" key="7">
    <source>
        <dbReference type="ARBA" id="ARBA00022603"/>
    </source>
</evidence>
<keyword evidence="9" id="KW-0949">S-adenosyl-L-methionine</keyword>
<comment type="catalytic activity">
    <reaction evidence="15">
        <text>7-[(3S)-(3-amino-3-methoxycarbonyl)propyl]wyosine(37) in tRNA(Phe) + S-adenosyl-L-methionine + CO2 = wybutosine(37) in tRNA(Phe) + S-adenosyl-L-homocysteine + 2 H(+)</text>
        <dbReference type="Rhea" id="RHEA:37119"/>
        <dbReference type="Rhea" id="RHEA-COMP:11844"/>
        <dbReference type="Rhea" id="RHEA-COMP:11847"/>
        <dbReference type="ChEBI" id="CHEBI:15378"/>
        <dbReference type="ChEBI" id="CHEBI:16526"/>
        <dbReference type="ChEBI" id="CHEBI:57856"/>
        <dbReference type="ChEBI" id="CHEBI:59789"/>
        <dbReference type="ChEBI" id="CHEBI:73544"/>
        <dbReference type="ChEBI" id="CHEBI:74275"/>
        <dbReference type="EC" id="2.3.1.231"/>
    </reaction>
</comment>
<dbReference type="Pfam" id="PF13621">
    <property type="entry name" value="Cupin_8"/>
    <property type="match status" value="1"/>
</dbReference>
<dbReference type="PROSITE" id="PS51184">
    <property type="entry name" value="JMJC"/>
    <property type="match status" value="1"/>
</dbReference>
<evidence type="ECO:0000259" key="16">
    <source>
        <dbReference type="PROSITE" id="PS51184"/>
    </source>
</evidence>
<evidence type="ECO:0000256" key="12">
    <source>
        <dbReference type="ARBA" id="ARBA00029750"/>
    </source>
</evidence>
<organism evidence="17 18">
    <name type="scientific">Trichoderma harzianum</name>
    <name type="common">Hypocrea lixii</name>
    <dbReference type="NCBI Taxonomy" id="5544"/>
    <lineage>
        <taxon>Eukaryota</taxon>
        <taxon>Fungi</taxon>
        <taxon>Dikarya</taxon>
        <taxon>Ascomycota</taxon>
        <taxon>Pezizomycotina</taxon>
        <taxon>Sordariomycetes</taxon>
        <taxon>Hypocreomycetidae</taxon>
        <taxon>Hypocreales</taxon>
        <taxon>Hypocreaceae</taxon>
        <taxon>Trichoderma</taxon>
    </lineage>
</organism>
<dbReference type="Gene3D" id="2.120.10.80">
    <property type="entry name" value="Kelch-type beta propeller"/>
    <property type="match status" value="1"/>
</dbReference>
<dbReference type="SUPFAM" id="SSF117281">
    <property type="entry name" value="Kelch motif"/>
    <property type="match status" value="1"/>
</dbReference>
<comment type="caution">
    <text evidence="17">The sequence shown here is derived from an EMBL/GenBank/DDBJ whole genome shotgun (WGS) entry which is preliminary data.</text>
</comment>
<dbReference type="EMBL" id="JOKZ01000816">
    <property type="protein sequence ID" value="KKO96597.1"/>
    <property type="molecule type" value="Genomic_DNA"/>
</dbReference>
<dbReference type="FunFam" id="2.60.120.650:FF:000043">
    <property type="entry name" value="tRNA wybutosine-synthesizing protein 4"/>
    <property type="match status" value="1"/>
</dbReference>
<accession>A0A0F9X712</accession>
<dbReference type="SUPFAM" id="SSF51197">
    <property type="entry name" value="Clavaminate synthase-like"/>
    <property type="match status" value="1"/>
</dbReference>
<dbReference type="Gene3D" id="6.10.140.1470">
    <property type="match status" value="1"/>
</dbReference>
<evidence type="ECO:0000313" key="18">
    <source>
        <dbReference type="Proteomes" id="UP000034112"/>
    </source>
</evidence>
<evidence type="ECO:0000256" key="11">
    <source>
        <dbReference type="ARBA" id="ARBA00025588"/>
    </source>
</evidence>
<protein>
    <recommendedName>
        <fullName evidence="6">tRNA wybutosine-synthesizing protein 4</fullName>
        <ecNumber evidence="5">2.1.1.290</ecNumber>
        <ecNumber evidence="4">2.3.1.231</ecNumber>
    </recommendedName>
    <alternativeName>
        <fullName evidence="13">Leucine carboxyl methyltransferase 2</fullName>
    </alternativeName>
    <alternativeName>
        <fullName evidence="14">tRNA(Phe) (7-(3-amino-3-(methoxycarbonyl)propyl)wyosine(37)-N)-methoxycarbonyltransferase</fullName>
    </alternativeName>
    <alternativeName>
        <fullName evidence="12">tRNA(Phe) (7-(3-amino-3-carboxypropyl)wyosine(37)-O)-methyltransferase</fullName>
    </alternativeName>
</protein>
<comment type="function">
    <text evidence="11">Probable S-adenosyl-L-methionine-dependent methyltransferase that acts as a component of the wybutosine biosynthesis pathway. Wybutosine is a hyper modified guanosine with a tricyclic base found at the 3'-position adjacent to the anticodon of eukaryotic phenylalanine tRNA. May methylate the carboxyl group of leucine residues to form alpha-leucine ester residues.</text>
</comment>
<keyword evidence="7 17" id="KW-0489">Methyltransferase</keyword>
<dbReference type="Pfam" id="PF04072">
    <property type="entry name" value="LCM"/>
    <property type="match status" value="1"/>
</dbReference>
<dbReference type="SUPFAM" id="SSF53335">
    <property type="entry name" value="S-adenosyl-L-methionine-dependent methyltransferases"/>
    <property type="match status" value="1"/>
</dbReference>
<evidence type="ECO:0000256" key="3">
    <source>
        <dbReference type="ARBA" id="ARBA00010703"/>
    </source>
</evidence>